<name>A0A2W1BRB7_HELAM</name>
<protein>
    <submittedName>
        <fullName evidence="1">Uncharacterized protein</fullName>
    </submittedName>
</protein>
<dbReference type="EMBL" id="KZ149986">
    <property type="protein sequence ID" value="PZC75687.1"/>
    <property type="molecule type" value="Genomic_DNA"/>
</dbReference>
<accession>A0A2W1BRB7</accession>
<reference evidence="1 2" key="1">
    <citation type="journal article" date="2017" name="BMC Biol.">
        <title>Genomic innovations, transcriptional plasticity and gene loss underlying the evolution and divergence of two highly polyphagous and invasive Helicoverpa pest species.</title>
        <authorList>
            <person name="Pearce S.L."/>
            <person name="Clarke D.F."/>
            <person name="East P.D."/>
            <person name="Elfekih S."/>
            <person name="Gordon K.H."/>
            <person name="Jermiin L.S."/>
            <person name="McGaughran A."/>
            <person name="Oakeshott J.G."/>
            <person name="Papanikolaou A."/>
            <person name="Perera O.P."/>
            <person name="Rane R.V."/>
            <person name="Richards S."/>
            <person name="Tay W.T."/>
            <person name="Walsh T.K."/>
            <person name="Anderson A."/>
            <person name="Anderson C.J."/>
            <person name="Asgari S."/>
            <person name="Board P.G."/>
            <person name="Bretschneider A."/>
            <person name="Campbell P.M."/>
            <person name="Chertemps T."/>
            <person name="Christeller J.T."/>
            <person name="Coppin C.W."/>
            <person name="Downes S.J."/>
            <person name="Duan G."/>
            <person name="Farnsworth C.A."/>
            <person name="Good R.T."/>
            <person name="Han L.B."/>
            <person name="Han Y.C."/>
            <person name="Hatje K."/>
            <person name="Horne I."/>
            <person name="Huang Y.P."/>
            <person name="Hughes D.S."/>
            <person name="Jacquin-Joly E."/>
            <person name="James W."/>
            <person name="Jhangiani S."/>
            <person name="Kollmar M."/>
            <person name="Kuwar S.S."/>
            <person name="Li S."/>
            <person name="Liu N.Y."/>
            <person name="Maibeche M.T."/>
            <person name="Miller J.R."/>
            <person name="Montagne N."/>
            <person name="Perry T."/>
            <person name="Qu J."/>
            <person name="Song S.V."/>
            <person name="Sutton G.G."/>
            <person name="Vogel H."/>
            <person name="Walenz B.P."/>
            <person name="Xu W."/>
            <person name="Zhang H.J."/>
            <person name="Zou Z."/>
            <person name="Batterham P."/>
            <person name="Edwards O.R."/>
            <person name="Feyereisen R."/>
            <person name="Gibbs R.A."/>
            <person name="Heckel D.G."/>
            <person name="McGrath A."/>
            <person name="Robin C."/>
            <person name="Scherer S.E."/>
            <person name="Worley K.C."/>
            <person name="Wu Y.D."/>
        </authorList>
    </citation>
    <scope>NUCLEOTIDE SEQUENCE [LARGE SCALE GENOMIC DNA]</scope>
    <source>
        <strain evidence="1">Harm_GR_Male_#8</strain>
        <tissue evidence="1">Whole organism</tissue>
    </source>
</reference>
<sequence length="178" mass="20184">MNWIPKAKLWAVKAVKLGRMNINGSSGLRGANRPTEPTEFCKKECSGNSRVNFREYKESTGPVTAYITEIYQWVVKAVQVRKMMSTDSCGSTVRDTVKVKESRSTVNCVHSDMPPPALINQAYVPANLFSKGGMDYKIIKQLKTFLDVQMNYHKTMAKTNKAAMKKIKKLVRKWQENS</sequence>
<organism evidence="1 2">
    <name type="scientific">Helicoverpa armigera</name>
    <name type="common">Cotton bollworm</name>
    <name type="synonym">Heliothis armigera</name>
    <dbReference type="NCBI Taxonomy" id="29058"/>
    <lineage>
        <taxon>Eukaryota</taxon>
        <taxon>Metazoa</taxon>
        <taxon>Ecdysozoa</taxon>
        <taxon>Arthropoda</taxon>
        <taxon>Hexapoda</taxon>
        <taxon>Insecta</taxon>
        <taxon>Pterygota</taxon>
        <taxon>Neoptera</taxon>
        <taxon>Endopterygota</taxon>
        <taxon>Lepidoptera</taxon>
        <taxon>Glossata</taxon>
        <taxon>Ditrysia</taxon>
        <taxon>Noctuoidea</taxon>
        <taxon>Noctuidae</taxon>
        <taxon>Heliothinae</taxon>
        <taxon>Helicoverpa</taxon>
    </lineage>
</organism>
<evidence type="ECO:0000313" key="1">
    <source>
        <dbReference type="EMBL" id="PZC75687.1"/>
    </source>
</evidence>
<evidence type="ECO:0000313" key="2">
    <source>
        <dbReference type="Proteomes" id="UP000249218"/>
    </source>
</evidence>
<dbReference type="Proteomes" id="UP000249218">
    <property type="component" value="Unassembled WGS sequence"/>
</dbReference>
<gene>
    <name evidence="1" type="primary">HaOG205757</name>
    <name evidence="1" type="ORF">B5X24_HaOG205757</name>
</gene>
<dbReference type="AlphaFoldDB" id="A0A2W1BRB7"/>
<proteinExistence type="predicted"/>
<keyword evidence="2" id="KW-1185">Reference proteome</keyword>